<organism evidence="4">
    <name type="scientific">Drosophila ananassae</name>
    <name type="common">Fruit fly</name>
    <dbReference type="NCBI Taxonomy" id="7217"/>
    <lineage>
        <taxon>Eukaryota</taxon>
        <taxon>Metazoa</taxon>
        <taxon>Ecdysozoa</taxon>
        <taxon>Arthropoda</taxon>
        <taxon>Hexapoda</taxon>
        <taxon>Insecta</taxon>
        <taxon>Pterygota</taxon>
        <taxon>Neoptera</taxon>
        <taxon>Endopterygota</taxon>
        <taxon>Diptera</taxon>
        <taxon>Brachycera</taxon>
        <taxon>Muscomorpha</taxon>
        <taxon>Ephydroidea</taxon>
        <taxon>Drosophilidae</taxon>
        <taxon>Drosophila</taxon>
        <taxon>Sophophora</taxon>
    </lineage>
</organism>
<sequence>MKRCQFQVLLLLLLVVHEGFAVPALDSSPSAATPNTIEESDKLPEGSGEAATNDAALTSTKDKVIQEPESSEASTPDNVASGSSINPTTIYAGGVLTPEVFQQYLTQYGAYPPFVGAYPAPVGAAAPGIYPYPGPIVVQTGYEGFLVPANAVGQSDTTTVVASADTSSSPNPLLAFASKFLPSILMSSLFRIVAVVLSTIGIILFGSSIASALCRVTPICDIPAQAVNILRTGGAQDVGRMLAEEITPERVRRASVFVQNAIKKYQQLQKLVDASEVSTT</sequence>
<evidence type="ECO:0000313" key="4">
    <source>
        <dbReference type="EMBL" id="CBE66573.1"/>
    </source>
</evidence>
<feature type="compositionally biased region" description="Polar residues" evidence="1">
    <location>
        <begin position="71"/>
        <end position="83"/>
    </location>
</feature>
<keyword evidence="2" id="KW-0472">Membrane</keyword>
<evidence type="ECO:0000256" key="2">
    <source>
        <dbReference type="SAM" id="Phobius"/>
    </source>
</evidence>
<feature type="transmembrane region" description="Helical" evidence="2">
    <location>
        <begin position="180"/>
        <end position="205"/>
    </location>
</feature>
<keyword evidence="2" id="KW-1133">Transmembrane helix</keyword>
<protein>
    <submittedName>
        <fullName evidence="4">CG10035-PA</fullName>
    </submittedName>
</protein>
<evidence type="ECO:0000256" key="3">
    <source>
        <dbReference type="SAM" id="SignalP"/>
    </source>
</evidence>
<keyword evidence="2" id="KW-0812">Transmembrane</keyword>
<feature type="chain" id="PRO_5003023042" evidence="3">
    <location>
        <begin position="22"/>
        <end position="280"/>
    </location>
</feature>
<dbReference type="OrthoDB" id="6618165at2759"/>
<reference evidence="4" key="1">
    <citation type="journal article" date="2012" name="Int J Evol Biol">
        <title>Inter- and intraspecific variation in Drosophila genes with sex-biased expression.</title>
        <authorList>
            <person name="Muller L."/>
            <person name="Grath S."/>
            <person name="von Heckel K."/>
            <person name="Parsch J."/>
        </authorList>
    </citation>
    <scope>NUCLEOTIDE SEQUENCE</scope>
    <source>
        <strain evidence="4">BKK7</strain>
    </source>
</reference>
<keyword evidence="3" id="KW-0732">Signal</keyword>
<gene>
    <name evidence="4" type="primary">CG10035</name>
</gene>
<proteinExistence type="predicted"/>
<dbReference type="EMBL" id="FN546274">
    <property type="protein sequence ID" value="CBE66573.1"/>
    <property type="molecule type" value="Genomic_DNA"/>
</dbReference>
<feature type="compositionally biased region" description="Polar residues" evidence="1">
    <location>
        <begin position="27"/>
        <end position="37"/>
    </location>
</feature>
<evidence type="ECO:0000256" key="1">
    <source>
        <dbReference type="SAM" id="MobiDB-lite"/>
    </source>
</evidence>
<feature type="signal peptide" evidence="3">
    <location>
        <begin position="1"/>
        <end position="21"/>
    </location>
</feature>
<accession>D1GXN5</accession>
<feature type="region of interest" description="Disordered" evidence="1">
    <location>
        <begin position="27"/>
        <end position="83"/>
    </location>
</feature>
<dbReference type="AlphaFoldDB" id="D1GXN5"/>
<name>D1GXN5_DROAN</name>